<feature type="transmembrane region" description="Helical" evidence="1">
    <location>
        <begin position="488"/>
        <end position="507"/>
    </location>
</feature>
<sequence>MRILFFLVLLCAVFADISPSLSADEQDTPCLQNLRRVLSPEGLGDLVKVALNSGKGPNELGDFDSCHTEGLEYVMLMLVLQPQNIPVVKMGLCIPEECSNKASFEDLSAFVQRQSKPYMPPDIEIVATISVPREVLSESMSTGGIVVLVVTGFIVLLWFLGMLISYTNLGNNGNFRSDKIEDRKMTWALALHSWNPIVNLSKLFTVKDGGDKTLNVLNGVRVLSIGWVILGHSFAFVMFSSVKNSQSLKVLFESDWFSLVPGGYFAVDTFFFLSGFLTFALLISKMYPKRGMIGIVNTLLIYFHRYYRLIFPMVYIQFFTMYVVRYIGSGPMYRTTWDWMNKSCFANPWSNFLFIANFHPWSMGSACIGWVWYLMCDMQFFIISPPIIIIYCLNRRIGKLLVLSLIVVSMVVMGVLSLVWDISMDGKSSKKTDVADYVYNKPWTRMGAYFVGALFGISYFELTCREKYQELSGTFFNKCYDILKNSQMVSVLVCLFGVGVTALYVFPNAAYSRGCGDPISMEGGNCWPLWLSFLYNFTARPFFVAAVGLIIVPTFVGRLRVIKGFLGAEMFEVLARLNYMVYMIHCVVMMHFLNDLRASVYVTLTSQWFFAIGSTVISFIVGIPLTLICEVPFMNLEKYVLFPKKHKSQAGNIPVEAQYTKGNGNSEFYKLEDHDDTMESGKKLLEKS</sequence>
<accession>A0AAD1Y875</accession>
<feature type="transmembrane region" description="Helical" evidence="1">
    <location>
        <begin position="370"/>
        <end position="393"/>
    </location>
</feature>
<evidence type="ECO:0000256" key="1">
    <source>
        <dbReference type="SAM" id="Phobius"/>
    </source>
</evidence>
<keyword evidence="2" id="KW-0732">Signal</keyword>
<evidence type="ECO:0000313" key="4">
    <source>
        <dbReference type="EMBL" id="CAI2386200.1"/>
    </source>
</evidence>
<keyword evidence="1" id="KW-0812">Transmembrane</keyword>
<feature type="transmembrane region" description="Helical" evidence="1">
    <location>
        <begin position="400"/>
        <end position="423"/>
    </location>
</feature>
<dbReference type="AlphaFoldDB" id="A0AAD1Y875"/>
<dbReference type="PANTHER" id="PTHR11161:SF0">
    <property type="entry name" value="O-ACYLTRANSFERASE LIKE PROTEIN"/>
    <property type="match status" value="1"/>
</dbReference>
<dbReference type="InterPro" id="IPR052728">
    <property type="entry name" value="O2_lipid_transport_reg"/>
</dbReference>
<dbReference type="GO" id="GO:0016747">
    <property type="term" value="F:acyltransferase activity, transferring groups other than amino-acyl groups"/>
    <property type="evidence" value="ECO:0007669"/>
    <property type="project" value="InterPro"/>
</dbReference>
<keyword evidence="5" id="KW-1185">Reference proteome</keyword>
<feature type="chain" id="PRO_5041957342" description="Acyltransferase 3 domain-containing protein" evidence="2">
    <location>
        <begin position="16"/>
        <end position="688"/>
    </location>
</feature>
<feature type="transmembrane region" description="Helical" evidence="1">
    <location>
        <begin position="608"/>
        <end position="629"/>
    </location>
</feature>
<reference evidence="4" key="1">
    <citation type="submission" date="2023-07" db="EMBL/GenBank/DDBJ databases">
        <authorList>
            <consortium name="AG Swart"/>
            <person name="Singh M."/>
            <person name="Singh A."/>
            <person name="Seah K."/>
            <person name="Emmerich C."/>
        </authorList>
    </citation>
    <scope>NUCLEOTIDE SEQUENCE</scope>
    <source>
        <strain evidence="4">DP1</strain>
    </source>
</reference>
<feature type="transmembrane region" description="Helical" evidence="1">
    <location>
        <begin position="527"/>
        <end position="552"/>
    </location>
</feature>
<feature type="transmembrane region" description="Helical" evidence="1">
    <location>
        <begin position="443"/>
        <end position="462"/>
    </location>
</feature>
<feature type="transmembrane region" description="Helical" evidence="1">
    <location>
        <begin position="309"/>
        <end position="328"/>
    </location>
</feature>
<comment type="caution">
    <text evidence="4">The sequence shown here is derived from an EMBL/GenBank/DDBJ whole genome shotgun (WGS) entry which is preliminary data.</text>
</comment>
<name>A0AAD1Y875_EUPCR</name>
<feature type="transmembrane region" description="Helical" evidence="1">
    <location>
        <begin position="573"/>
        <end position="593"/>
    </location>
</feature>
<keyword evidence="1" id="KW-1133">Transmembrane helix</keyword>
<dbReference type="EMBL" id="CAMPGE010028691">
    <property type="protein sequence ID" value="CAI2386200.1"/>
    <property type="molecule type" value="Genomic_DNA"/>
</dbReference>
<keyword evidence="1" id="KW-0472">Membrane</keyword>
<dbReference type="Pfam" id="PF01757">
    <property type="entry name" value="Acyl_transf_3"/>
    <property type="match status" value="1"/>
</dbReference>
<feature type="transmembrane region" description="Helical" evidence="1">
    <location>
        <begin position="222"/>
        <end position="242"/>
    </location>
</feature>
<feature type="domain" description="Acyltransferase 3" evidence="3">
    <location>
        <begin position="217"/>
        <end position="623"/>
    </location>
</feature>
<evidence type="ECO:0000259" key="3">
    <source>
        <dbReference type="Pfam" id="PF01757"/>
    </source>
</evidence>
<feature type="transmembrane region" description="Helical" evidence="1">
    <location>
        <begin position="262"/>
        <end position="283"/>
    </location>
</feature>
<gene>
    <name evidence="4" type="ORF">ECRASSUSDP1_LOCUS27806</name>
</gene>
<evidence type="ECO:0000256" key="2">
    <source>
        <dbReference type="SAM" id="SignalP"/>
    </source>
</evidence>
<evidence type="ECO:0000313" key="5">
    <source>
        <dbReference type="Proteomes" id="UP001295684"/>
    </source>
</evidence>
<dbReference type="PANTHER" id="PTHR11161">
    <property type="entry name" value="O-ACYLTRANSFERASE"/>
    <property type="match status" value="1"/>
</dbReference>
<feature type="transmembrane region" description="Helical" evidence="1">
    <location>
        <begin position="145"/>
        <end position="169"/>
    </location>
</feature>
<protein>
    <recommendedName>
        <fullName evidence="3">Acyltransferase 3 domain-containing protein</fullName>
    </recommendedName>
</protein>
<dbReference type="InterPro" id="IPR002656">
    <property type="entry name" value="Acyl_transf_3_dom"/>
</dbReference>
<proteinExistence type="predicted"/>
<organism evidence="4 5">
    <name type="scientific">Euplotes crassus</name>
    <dbReference type="NCBI Taxonomy" id="5936"/>
    <lineage>
        <taxon>Eukaryota</taxon>
        <taxon>Sar</taxon>
        <taxon>Alveolata</taxon>
        <taxon>Ciliophora</taxon>
        <taxon>Intramacronucleata</taxon>
        <taxon>Spirotrichea</taxon>
        <taxon>Hypotrichia</taxon>
        <taxon>Euplotida</taxon>
        <taxon>Euplotidae</taxon>
        <taxon>Moneuplotes</taxon>
    </lineage>
</organism>
<feature type="signal peptide" evidence="2">
    <location>
        <begin position="1"/>
        <end position="15"/>
    </location>
</feature>
<dbReference type="Proteomes" id="UP001295684">
    <property type="component" value="Unassembled WGS sequence"/>
</dbReference>